<keyword evidence="1 5" id="KW-0489">Methyltransferase</keyword>
<keyword evidence="2 5" id="KW-0808">Transferase</keyword>
<keyword evidence="3 5" id="KW-0831">Ubiquinone biosynthesis</keyword>
<dbReference type="EC" id="2.1.1.64" evidence="5"/>
<dbReference type="EMBL" id="AP014836">
    <property type="protein sequence ID" value="BAW80055.1"/>
    <property type="molecule type" value="Genomic_DNA"/>
</dbReference>
<feature type="binding site" evidence="5">
    <location>
        <position position="80"/>
    </location>
    <ligand>
        <name>S-adenosyl-L-methionine</name>
        <dbReference type="ChEBI" id="CHEBI:59789"/>
    </ligand>
</feature>
<dbReference type="OrthoDB" id="9801538at2"/>
<comment type="similarity">
    <text evidence="5">Belongs to the methyltransferase superfamily. UbiG/COQ3 family.</text>
</comment>
<comment type="pathway">
    <text evidence="5">Cofactor biosynthesis; ubiquinone biosynthesis.</text>
</comment>
<name>A0A1Q2SLN6_9GAMM</name>
<evidence type="ECO:0000256" key="5">
    <source>
        <dbReference type="HAMAP-Rule" id="MF_00472"/>
    </source>
</evidence>
<evidence type="ECO:0000313" key="6">
    <source>
        <dbReference type="EMBL" id="BAW80055.1"/>
    </source>
</evidence>
<dbReference type="UniPathway" id="UPA00232"/>
<dbReference type="KEGG" id="ntt:TAO_0685"/>
<dbReference type="RefSeq" id="WP_096526640.1">
    <property type="nucleotide sequence ID" value="NZ_AP014836.1"/>
</dbReference>
<keyword evidence="6" id="KW-0830">Ubiquinone</keyword>
<dbReference type="InterPro" id="IPR029063">
    <property type="entry name" value="SAM-dependent_MTases_sf"/>
</dbReference>
<sequence>MKEKLANVDPREITKFEQLAHKWWDYESEFKPLHDINPLRLEYIRSYCALDGKQVLDVGCGGGILTEALARLGAKVTGIDLGSTPLSVARLHALENGLEIDYQQISVEQFAEKKAEFFDIVISLEMLEHVPKPSSVIASCSQLLKPDGKAFFSTINRTPKAYLFGIIGAEYTLRLLPKGTHDYRRFIRPSELESWCRASNLTINNLTGLHYNPITRRYWLGNDINVNYLSYGTKII</sequence>
<evidence type="ECO:0000256" key="2">
    <source>
        <dbReference type="ARBA" id="ARBA00022679"/>
    </source>
</evidence>
<feature type="binding site" evidence="5">
    <location>
        <position position="124"/>
    </location>
    <ligand>
        <name>S-adenosyl-L-methionine</name>
        <dbReference type="ChEBI" id="CHEBI:59789"/>
    </ligand>
</feature>
<dbReference type="GO" id="GO:0061542">
    <property type="term" value="F:3-demethylubiquinol 3-O-methyltransferase activity"/>
    <property type="evidence" value="ECO:0007669"/>
    <property type="project" value="UniProtKB-UniRule"/>
</dbReference>
<comment type="catalytic activity">
    <reaction evidence="5">
        <text>a 3-(all-trans-polyprenyl)benzene-1,2-diol + S-adenosyl-L-methionine = a 2-methoxy-6-(all-trans-polyprenyl)phenol + S-adenosyl-L-homocysteine + H(+)</text>
        <dbReference type="Rhea" id="RHEA:31411"/>
        <dbReference type="Rhea" id="RHEA-COMP:9550"/>
        <dbReference type="Rhea" id="RHEA-COMP:9551"/>
        <dbReference type="ChEBI" id="CHEBI:15378"/>
        <dbReference type="ChEBI" id="CHEBI:57856"/>
        <dbReference type="ChEBI" id="CHEBI:59789"/>
        <dbReference type="ChEBI" id="CHEBI:62729"/>
        <dbReference type="ChEBI" id="CHEBI:62731"/>
        <dbReference type="EC" id="2.1.1.222"/>
    </reaction>
</comment>
<evidence type="ECO:0000313" key="7">
    <source>
        <dbReference type="Proteomes" id="UP000243679"/>
    </source>
</evidence>
<dbReference type="Pfam" id="PF13489">
    <property type="entry name" value="Methyltransf_23"/>
    <property type="match status" value="1"/>
</dbReference>
<dbReference type="InterPro" id="IPR010233">
    <property type="entry name" value="UbiG_MeTrfase"/>
</dbReference>
<keyword evidence="4 5" id="KW-0949">S-adenosyl-L-methionine</keyword>
<dbReference type="HAMAP" id="MF_00472">
    <property type="entry name" value="UbiG"/>
    <property type="match status" value="1"/>
</dbReference>
<dbReference type="SUPFAM" id="SSF53335">
    <property type="entry name" value="S-adenosyl-L-methionine-dependent methyltransferases"/>
    <property type="match status" value="1"/>
</dbReference>
<comment type="catalytic activity">
    <reaction evidence="5">
        <text>a 3-demethylubiquinol + S-adenosyl-L-methionine = a ubiquinol + S-adenosyl-L-homocysteine + H(+)</text>
        <dbReference type="Rhea" id="RHEA:44380"/>
        <dbReference type="Rhea" id="RHEA-COMP:9566"/>
        <dbReference type="Rhea" id="RHEA-COMP:10914"/>
        <dbReference type="ChEBI" id="CHEBI:15378"/>
        <dbReference type="ChEBI" id="CHEBI:17976"/>
        <dbReference type="ChEBI" id="CHEBI:57856"/>
        <dbReference type="ChEBI" id="CHEBI:59789"/>
        <dbReference type="ChEBI" id="CHEBI:84422"/>
        <dbReference type="EC" id="2.1.1.64"/>
    </reaction>
</comment>
<dbReference type="EC" id="2.1.1.222" evidence="5"/>
<feature type="binding site" evidence="5">
    <location>
        <position position="40"/>
    </location>
    <ligand>
        <name>S-adenosyl-L-methionine</name>
        <dbReference type="ChEBI" id="CHEBI:59789"/>
    </ligand>
</feature>
<accession>A0A1Q2SLN6</accession>
<evidence type="ECO:0000256" key="4">
    <source>
        <dbReference type="ARBA" id="ARBA00022691"/>
    </source>
</evidence>
<dbReference type="PANTHER" id="PTHR43464">
    <property type="entry name" value="METHYLTRANSFERASE"/>
    <property type="match status" value="1"/>
</dbReference>
<dbReference type="PANTHER" id="PTHR43464:SF19">
    <property type="entry name" value="UBIQUINONE BIOSYNTHESIS O-METHYLTRANSFERASE, MITOCHONDRIAL"/>
    <property type="match status" value="1"/>
</dbReference>
<keyword evidence="7" id="KW-1185">Reference proteome</keyword>
<evidence type="ECO:0000256" key="3">
    <source>
        <dbReference type="ARBA" id="ARBA00022688"/>
    </source>
</evidence>
<comment type="function">
    <text evidence="5">O-methyltransferase that catalyzes the 2 O-methylation steps in the ubiquinone biosynthetic pathway.</text>
</comment>
<dbReference type="CDD" id="cd02440">
    <property type="entry name" value="AdoMet_MTases"/>
    <property type="match status" value="1"/>
</dbReference>
<evidence type="ECO:0000256" key="1">
    <source>
        <dbReference type="ARBA" id="ARBA00022603"/>
    </source>
</evidence>
<proteinExistence type="inferred from homology"/>
<gene>
    <name evidence="5" type="primary">ubiG</name>
    <name evidence="6" type="ORF">TAO_0685</name>
</gene>
<dbReference type="FunFam" id="3.40.50.150:FF:000028">
    <property type="entry name" value="Ubiquinone biosynthesis O-methyltransferase"/>
    <property type="match status" value="1"/>
</dbReference>
<dbReference type="GO" id="GO:0102208">
    <property type="term" value="F:2-polyprenyl-6-hydroxyphenol methylase activity"/>
    <property type="evidence" value="ECO:0007669"/>
    <property type="project" value="UniProtKB-EC"/>
</dbReference>
<dbReference type="Gene3D" id="3.40.50.150">
    <property type="entry name" value="Vaccinia Virus protein VP39"/>
    <property type="match status" value="1"/>
</dbReference>
<feature type="binding site" evidence="5">
    <location>
        <position position="59"/>
    </location>
    <ligand>
        <name>S-adenosyl-L-methionine</name>
        <dbReference type="ChEBI" id="CHEBI:59789"/>
    </ligand>
</feature>
<dbReference type="GO" id="GO:0010420">
    <property type="term" value="F:polyprenyldihydroxybenzoate methyltransferase activity"/>
    <property type="evidence" value="ECO:0007669"/>
    <property type="project" value="InterPro"/>
</dbReference>
<dbReference type="Proteomes" id="UP000243679">
    <property type="component" value="Chromosome"/>
</dbReference>
<organism evidence="6 7">
    <name type="scientific">Candidatus Nitrosoglobus terrae</name>
    <dbReference type="NCBI Taxonomy" id="1630141"/>
    <lineage>
        <taxon>Bacteria</taxon>
        <taxon>Pseudomonadati</taxon>
        <taxon>Pseudomonadota</taxon>
        <taxon>Gammaproteobacteria</taxon>
        <taxon>Chromatiales</taxon>
        <taxon>Chromatiaceae</taxon>
        <taxon>Candidatus Nitrosoglobus</taxon>
    </lineage>
</organism>
<dbReference type="GO" id="GO:0032259">
    <property type="term" value="P:methylation"/>
    <property type="evidence" value="ECO:0007669"/>
    <property type="project" value="UniProtKB-KW"/>
</dbReference>
<reference evidence="6 7" key="1">
    <citation type="journal article" date="2017" name="ISME J.">
        <title>An acid-tolerant ammonia-oxidizing ?-proteobacterium from soil.</title>
        <authorList>
            <person name="Hayatsu M."/>
            <person name="Tago K."/>
            <person name="Uchiyama I."/>
            <person name="Toyoda A."/>
            <person name="Wang Y."/>
            <person name="Shimomura Y."/>
            <person name="Okubo T."/>
            <person name="Kurisu F."/>
            <person name="Hirono Y."/>
            <person name="Nonaka K."/>
            <person name="Akiyama H."/>
            <person name="Itoh T."/>
            <person name="Takami H."/>
        </authorList>
    </citation>
    <scope>NUCLEOTIDE SEQUENCE [LARGE SCALE GENOMIC DNA]</scope>
    <source>
        <strain evidence="6 7">TAO100</strain>
    </source>
</reference>
<dbReference type="NCBIfam" id="TIGR01983">
    <property type="entry name" value="UbiG"/>
    <property type="match status" value="1"/>
</dbReference>
<dbReference type="AlphaFoldDB" id="A0A1Q2SLN6"/>
<protein>
    <recommendedName>
        <fullName evidence="5">Ubiquinone biosynthesis O-methyltransferase</fullName>
    </recommendedName>
    <alternativeName>
        <fullName evidence="5">2-polyprenyl-6-hydroxyphenol methylase</fullName>
        <ecNumber evidence="5">2.1.1.222</ecNumber>
    </alternativeName>
    <alternativeName>
        <fullName evidence="5">3-demethylubiquinone 3-O-methyltransferase</fullName>
        <ecNumber evidence="5">2.1.1.64</ecNumber>
    </alternativeName>
</protein>